<feature type="domain" description="DUF2268" evidence="1">
    <location>
        <begin position="68"/>
        <end position="258"/>
    </location>
</feature>
<evidence type="ECO:0000259" key="1">
    <source>
        <dbReference type="Pfam" id="PF10026"/>
    </source>
</evidence>
<evidence type="ECO:0000313" key="2">
    <source>
        <dbReference type="EMBL" id="ALC80724.1"/>
    </source>
</evidence>
<dbReference type="InterPro" id="IPR018728">
    <property type="entry name" value="DUF2268"/>
</dbReference>
<dbReference type="Pfam" id="PF10026">
    <property type="entry name" value="DUF2268"/>
    <property type="match status" value="1"/>
</dbReference>
<evidence type="ECO:0000313" key="3">
    <source>
        <dbReference type="Proteomes" id="UP000067625"/>
    </source>
</evidence>
<name>A0A0M4FER1_9BACI</name>
<dbReference type="PATRIC" id="fig|1441095.3.peg.722"/>
<keyword evidence="3" id="KW-1185">Reference proteome</keyword>
<protein>
    <recommendedName>
        <fullName evidence="1">DUF2268 domain-containing protein</fullName>
    </recommendedName>
</protein>
<dbReference type="RefSeq" id="WP_053602464.1">
    <property type="nucleotide sequence ID" value="NZ_CP012600.1"/>
</dbReference>
<dbReference type="OrthoDB" id="2449457at2"/>
<gene>
    <name evidence="2" type="ORF">AM592_03310</name>
</gene>
<dbReference type="Proteomes" id="UP000067625">
    <property type="component" value="Chromosome"/>
</dbReference>
<dbReference type="STRING" id="1441095.AM592_03310"/>
<organism evidence="2 3">
    <name type="scientific">Bacillus gobiensis</name>
    <dbReference type="NCBI Taxonomy" id="1441095"/>
    <lineage>
        <taxon>Bacteria</taxon>
        <taxon>Bacillati</taxon>
        <taxon>Bacillota</taxon>
        <taxon>Bacilli</taxon>
        <taxon>Bacillales</taxon>
        <taxon>Bacillaceae</taxon>
        <taxon>Bacillus</taxon>
    </lineage>
</organism>
<dbReference type="EMBL" id="CP012600">
    <property type="protein sequence ID" value="ALC80724.1"/>
    <property type="molecule type" value="Genomic_DNA"/>
</dbReference>
<sequence length="259" mass="29924">MSVINTVKWFDNADNTAELSKYVLPLFEGAHEKMGRGILVHLSSHGMFRNWKDGKSNIKKLKEQGFYQKAAKEINFLKKEWNGPDVPVIILPVDEQNRRLRAEFGSKSGLAFPDKIFLFLSPDNSNSSIAALITHEYNHICRLNKMNKDESDITLLDTLILEGLAEAAVNERFGKKETAKWTAYYNNKQLDQFFERWIKPNIDVRQEEGSLIQRLLYGRGPYPQMMGYAVGYRIVKDYMARSNKKIKQLLTLSSEKFLH</sequence>
<reference evidence="2 3" key="2">
    <citation type="journal article" date="2016" name="Int. J. Syst. Evol. Microbiol.">
        <title>Bacillus gobiensis sp. nov., isolated from a soil sample.</title>
        <authorList>
            <person name="Liu B."/>
            <person name="Liu G.H."/>
            <person name="Cetin S."/>
            <person name="Schumann P."/>
            <person name="Pan Z.Z."/>
            <person name="Chen Q.Q."/>
        </authorList>
    </citation>
    <scope>NUCLEOTIDE SEQUENCE [LARGE SCALE GENOMIC DNA]</scope>
    <source>
        <strain evidence="2 3">FJAT-4402</strain>
    </source>
</reference>
<proteinExistence type="predicted"/>
<accession>A0A0M4FER1</accession>
<reference evidence="3" key="1">
    <citation type="submission" date="2015-08" db="EMBL/GenBank/DDBJ databases">
        <title>Genome sequencing project for genomic taxonomy and phylogenomics of Bacillus-like bacteria.</title>
        <authorList>
            <person name="Liu B."/>
            <person name="Wang J."/>
            <person name="Zhu Y."/>
            <person name="Liu G."/>
            <person name="Chen Q."/>
            <person name="Chen Z."/>
            <person name="Lan J."/>
            <person name="Che J."/>
            <person name="Ge C."/>
            <person name="Shi H."/>
            <person name="Pan Z."/>
            <person name="Liu X."/>
        </authorList>
    </citation>
    <scope>NUCLEOTIDE SEQUENCE [LARGE SCALE GENOMIC DNA]</scope>
    <source>
        <strain evidence="3">FJAT-4402</strain>
    </source>
</reference>
<dbReference type="AlphaFoldDB" id="A0A0M4FER1"/>